<dbReference type="Pfam" id="PF05752">
    <property type="entry name" value="Calici_MSP"/>
    <property type="match status" value="1"/>
</dbReference>
<dbReference type="EMBL" id="MW863309">
    <property type="protein sequence ID" value="QWY12970.1"/>
    <property type="molecule type" value="Genomic_RNA"/>
</dbReference>
<dbReference type="InterPro" id="IPR008437">
    <property type="entry name" value="Minor_structural_calicivir"/>
</dbReference>
<dbReference type="EMBL" id="MG012424">
    <property type="protein sequence ID" value="AWK57603.1"/>
    <property type="molecule type" value="Genomic_RNA"/>
</dbReference>
<evidence type="ECO:0000313" key="10">
    <source>
        <dbReference type="EMBL" id="AWK57615.1"/>
    </source>
</evidence>
<gene>
    <name evidence="12" type="primary">ORF2</name>
</gene>
<evidence type="ECO:0000313" key="6">
    <source>
        <dbReference type="EMBL" id="AWK57605.1"/>
    </source>
</evidence>
<dbReference type="EMBL" id="MG012426">
    <property type="protein sequence ID" value="AWK57607.1"/>
    <property type="molecule type" value="Genomic_RNA"/>
</dbReference>
<proteinExistence type="predicted"/>
<feature type="region of interest" description="Disordered" evidence="1">
    <location>
        <begin position="132"/>
        <end position="167"/>
    </location>
</feature>
<dbReference type="EMBL" id="MG012422">
    <property type="protein sequence ID" value="AWK57599.1"/>
    <property type="molecule type" value="Genomic_RNA"/>
</dbReference>
<organism evidence="2">
    <name type="scientific">Sapovirus GIV</name>
    <dbReference type="NCBI Taxonomy" id="515179"/>
    <lineage>
        <taxon>Viruses</taxon>
        <taxon>Riboviria</taxon>
        <taxon>Orthornavirae</taxon>
        <taxon>Pisuviricota</taxon>
        <taxon>Pisoniviricetes</taxon>
        <taxon>Picornavirales</taxon>
        <taxon>Caliciviridae</taxon>
        <taxon>Sapovirus</taxon>
        <taxon>Sapovirus sapporoense</taxon>
        <taxon>Sapporo virus</taxon>
    </lineage>
</organism>
<dbReference type="EMBL" id="MG012429">
    <property type="protein sequence ID" value="AWK57613.1"/>
    <property type="molecule type" value="Genomic_RNA"/>
</dbReference>
<protein>
    <submittedName>
        <fullName evidence="12">Minor structural protein</fullName>
    </submittedName>
    <submittedName>
        <fullName evidence="2">ORF2 protein</fullName>
    </submittedName>
</protein>
<evidence type="ECO:0000313" key="12">
    <source>
        <dbReference type="EMBL" id="QWY12970.1"/>
    </source>
</evidence>
<accession>A0A3G1QRX7</accession>
<dbReference type="EMBL" id="MG012425">
    <property type="protein sequence ID" value="AWK57605.1"/>
    <property type="molecule type" value="Genomic_RNA"/>
</dbReference>
<evidence type="ECO:0000313" key="4">
    <source>
        <dbReference type="EMBL" id="AWK57601.1"/>
    </source>
</evidence>
<dbReference type="EMBL" id="MG012430">
    <property type="protein sequence ID" value="AWK57615.1"/>
    <property type="molecule type" value="Genomic_RNA"/>
</dbReference>
<sequence>MSWLVGALQLGGALVDAAGSVSNMVYQHKQLELLKQQNQLYSTWMAKNEQLQRDSMALSEKLSTEGPALRVKAALDAGFDPVSARRLAGSGERRIQGYIDMPVMTQQQSSAHWVNGNLTKVNSALTTFQQGTPFGKPQPPKFQTGGPNIGNNRPAVNIGHNPGSSSA</sequence>
<reference evidence="2" key="1">
    <citation type="journal article" date="2018" name="J. Clin. Virol.">
        <title>Genetic diversity of human sapovirus across the Americas.</title>
        <authorList>
            <person name="Diez-Valcarce M."/>
            <person name="Castro C.J."/>
            <person name="Marine R.L."/>
            <person name="Halasa N."/>
            <person name="Mayta H."/>
            <person name="Saito M."/>
            <person name="Tsaknaridis L."/>
            <person name="Pan C.Y."/>
            <person name="Bucardo F."/>
            <person name="Becker-Dreps S."/>
            <person name="Lopez M.R."/>
            <person name="Magana L.C."/>
            <person name="Ng T.F."/>
            <person name="Vinje J."/>
        </authorList>
    </citation>
    <scope>NUCLEOTIDE SEQUENCE</scope>
    <source>
        <strain evidence="2">Hu/PE/2015/GIV.1/Lima1858</strain>
        <strain evidence="9">Hu/PE/2016/GIV.1/Lima1861</strain>
        <strain evidence="11">Hu/PE/2016/GIV.1/Lima1869</strain>
        <strain evidence="6">Hu/US/2014/GIV.1/Portland3587</strain>
        <strain evidence="5">Hu/US/2014/GIV.1/Portland3629</strain>
        <strain evidence="4">Hu/US/2014/GIV.1/Portland3632</strain>
        <strain evidence="8">Hu/US/2014/GIV.1/Portland3633</strain>
        <strain evidence="7">Hu/US/2014/GIV.1/Portland3636</strain>
        <strain evidence="3">Hu/US/2015/GIV.1/Portland3644</strain>
        <strain evidence="10">Hu/US/2016/GIV.1/Nashville9327</strain>
    </source>
</reference>
<evidence type="ECO:0000313" key="8">
    <source>
        <dbReference type="EMBL" id="AWK57609.1"/>
    </source>
</evidence>
<evidence type="ECO:0000313" key="2">
    <source>
        <dbReference type="EMBL" id="AWK57595.1"/>
    </source>
</evidence>
<evidence type="ECO:0000256" key="1">
    <source>
        <dbReference type="SAM" id="MobiDB-lite"/>
    </source>
</evidence>
<evidence type="ECO:0000313" key="5">
    <source>
        <dbReference type="EMBL" id="AWK57603.1"/>
    </source>
</evidence>
<dbReference type="EMBL" id="MG012423">
    <property type="protein sequence ID" value="AWK57601.1"/>
    <property type="molecule type" value="Genomic_RNA"/>
</dbReference>
<name>A0A3G1QRX7_9CALI</name>
<evidence type="ECO:0000313" key="9">
    <source>
        <dbReference type="EMBL" id="AWK57613.1"/>
    </source>
</evidence>
<dbReference type="EMBL" id="MG012431">
    <property type="protein sequence ID" value="AWK57617.1"/>
    <property type="molecule type" value="Genomic_RNA"/>
</dbReference>
<evidence type="ECO:0000313" key="3">
    <source>
        <dbReference type="EMBL" id="AWK57599.1"/>
    </source>
</evidence>
<evidence type="ECO:0000313" key="7">
    <source>
        <dbReference type="EMBL" id="AWK57607.1"/>
    </source>
</evidence>
<dbReference type="EMBL" id="MG012420">
    <property type="protein sequence ID" value="AWK57595.1"/>
    <property type="molecule type" value="Genomic_RNA"/>
</dbReference>
<evidence type="ECO:0000313" key="11">
    <source>
        <dbReference type="EMBL" id="AWK57617.1"/>
    </source>
</evidence>
<reference evidence="12" key="2">
    <citation type="submission" date="2021-04" db="EMBL/GenBank/DDBJ databases">
        <authorList>
            <person name="Song Z."/>
        </authorList>
    </citation>
    <scope>NUCLEOTIDE SEQUENCE</scope>
    <source>
        <strain evidence="12">Hu/CHN/2019/GIV.1/HY-7</strain>
    </source>
</reference>
<dbReference type="EMBL" id="MG012427">
    <property type="protein sequence ID" value="AWK57609.1"/>
    <property type="molecule type" value="Genomic_RNA"/>
</dbReference>